<evidence type="ECO:0000313" key="1">
    <source>
        <dbReference type="EMBL" id="KKK95357.1"/>
    </source>
</evidence>
<accession>A0A0F8ZNE9</accession>
<dbReference type="EMBL" id="LAZR01046945">
    <property type="protein sequence ID" value="KKK95357.1"/>
    <property type="molecule type" value="Genomic_DNA"/>
</dbReference>
<protein>
    <submittedName>
        <fullName evidence="1">Uncharacterized protein</fullName>
    </submittedName>
</protein>
<reference evidence="1" key="1">
    <citation type="journal article" date="2015" name="Nature">
        <title>Complex archaea that bridge the gap between prokaryotes and eukaryotes.</title>
        <authorList>
            <person name="Spang A."/>
            <person name="Saw J.H."/>
            <person name="Jorgensen S.L."/>
            <person name="Zaremba-Niedzwiedzka K."/>
            <person name="Martijn J."/>
            <person name="Lind A.E."/>
            <person name="van Eijk R."/>
            <person name="Schleper C."/>
            <person name="Guy L."/>
            <person name="Ettema T.J."/>
        </authorList>
    </citation>
    <scope>NUCLEOTIDE SEQUENCE</scope>
</reference>
<sequence>MMDEVDTRIAVALEEDRKGIARWLIHLIHFGGVGKRLQILEGFAELAKGRLPGDMQ</sequence>
<organism evidence="1">
    <name type="scientific">marine sediment metagenome</name>
    <dbReference type="NCBI Taxonomy" id="412755"/>
    <lineage>
        <taxon>unclassified sequences</taxon>
        <taxon>metagenomes</taxon>
        <taxon>ecological metagenomes</taxon>
    </lineage>
</organism>
<proteinExistence type="predicted"/>
<name>A0A0F8ZNE9_9ZZZZ</name>
<dbReference type="AlphaFoldDB" id="A0A0F8ZNE9"/>
<comment type="caution">
    <text evidence="1">The sequence shown here is derived from an EMBL/GenBank/DDBJ whole genome shotgun (WGS) entry which is preliminary data.</text>
</comment>
<gene>
    <name evidence="1" type="ORF">LCGC14_2673610</name>
</gene>